<gene>
    <name evidence="2" type="ORF">SAMN05216215_10725</name>
</gene>
<sequence>MPAIRLAALGDSFVEGRGDPGLDGPFHGWVPRLADQLGIPRRGVLNLGVYQATTQDVVDGQLPAVLARKPPMIVVNVGVNDLVSDYDPERFRRNLGTIYSSLRGMDTTVFTASYPDIPKNLAVPDAFRSLLRDRFAEANSVLREITVATGTLCLDLTAMPGWAEARVWAADGIHPNAAGHQLFADQLTEFAARETGLVQPALLVGG</sequence>
<dbReference type="InterPro" id="IPR036514">
    <property type="entry name" value="SGNH_hydro_sf"/>
</dbReference>
<dbReference type="Pfam" id="PF13472">
    <property type="entry name" value="Lipase_GDSL_2"/>
    <property type="match status" value="1"/>
</dbReference>
<dbReference type="PANTHER" id="PTHR43784:SF2">
    <property type="entry name" value="GDSL-LIKE LIPASE_ACYLHYDROLASE, PUTATIVE (AFU_ORTHOLOGUE AFUA_2G00820)-RELATED"/>
    <property type="match status" value="1"/>
</dbReference>
<dbReference type="AlphaFoldDB" id="A0A1H3SWS5"/>
<dbReference type="STRING" id="418495.SAMN05216215_10725"/>
<dbReference type="Gene3D" id="3.40.50.1110">
    <property type="entry name" value="SGNH hydrolase"/>
    <property type="match status" value="1"/>
</dbReference>
<dbReference type="SUPFAM" id="SSF52266">
    <property type="entry name" value="SGNH hydrolase"/>
    <property type="match status" value="1"/>
</dbReference>
<dbReference type="PANTHER" id="PTHR43784">
    <property type="entry name" value="GDSL-LIKE LIPASE/ACYLHYDROLASE, PUTATIVE (AFU_ORTHOLOGUE AFUA_2G00820)-RELATED"/>
    <property type="match status" value="1"/>
</dbReference>
<dbReference type="EMBL" id="FNOK01000072">
    <property type="protein sequence ID" value="SDZ42466.1"/>
    <property type="molecule type" value="Genomic_DNA"/>
</dbReference>
<dbReference type="InterPro" id="IPR053140">
    <property type="entry name" value="GDSL_Rv0518-like"/>
</dbReference>
<feature type="domain" description="SGNH hydrolase-type esterase" evidence="1">
    <location>
        <begin position="8"/>
        <end position="182"/>
    </location>
</feature>
<organism evidence="2 3">
    <name type="scientific">Saccharopolyspora shandongensis</name>
    <dbReference type="NCBI Taxonomy" id="418495"/>
    <lineage>
        <taxon>Bacteria</taxon>
        <taxon>Bacillati</taxon>
        <taxon>Actinomycetota</taxon>
        <taxon>Actinomycetes</taxon>
        <taxon>Pseudonocardiales</taxon>
        <taxon>Pseudonocardiaceae</taxon>
        <taxon>Saccharopolyspora</taxon>
    </lineage>
</organism>
<name>A0A1H3SWS5_9PSEU</name>
<keyword evidence="3" id="KW-1185">Reference proteome</keyword>
<dbReference type="OrthoDB" id="3465773at2"/>
<evidence type="ECO:0000313" key="3">
    <source>
        <dbReference type="Proteomes" id="UP000199529"/>
    </source>
</evidence>
<reference evidence="3" key="1">
    <citation type="submission" date="2016-10" db="EMBL/GenBank/DDBJ databases">
        <authorList>
            <person name="Varghese N."/>
            <person name="Submissions S."/>
        </authorList>
    </citation>
    <scope>NUCLEOTIDE SEQUENCE [LARGE SCALE GENOMIC DNA]</scope>
    <source>
        <strain evidence="3">CGMCC 4.3530</strain>
    </source>
</reference>
<evidence type="ECO:0000259" key="1">
    <source>
        <dbReference type="Pfam" id="PF13472"/>
    </source>
</evidence>
<accession>A0A1H3SWS5</accession>
<proteinExistence type="predicted"/>
<dbReference type="CDD" id="cd01832">
    <property type="entry name" value="SGNH_hydrolase_like_1"/>
    <property type="match status" value="1"/>
</dbReference>
<dbReference type="Proteomes" id="UP000199529">
    <property type="component" value="Unassembled WGS sequence"/>
</dbReference>
<protein>
    <submittedName>
        <fullName evidence="2">Lysophospholipase L1</fullName>
    </submittedName>
</protein>
<dbReference type="InterPro" id="IPR013830">
    <property type="entry name" value="SGNH_hydro"/>
</dbReference>
<evidence type="ECO:0000313" key="2">
    <source>
        <dbReference type="EMBL" id="SDZ42466.1"/>
    </source>
</evidence>